<dbReference type="GO" id="GO:0051287">
    <property type="term" value="F:NAD binding"/>
    <property type="evidence" value="ECO:0007669"/>
    <property type="project" value="InterPro"/>
</dbReference>
<dbReference type="InterPro" id="IPR050085">
    <property type="entry name" value="AGPR"/>
</dbReference>
<keyword evidence="4 7" id="KW-0521">NADP</keyword>
<keyword evidence="5 7" id="KW-0560">Oxidoreductase</keyword>
<dbReference type="SUPFAM" id="SSF51735">
    <property type="entry name" value="NAD(P)-binding Rossmann-fold domains"/>
    <property type="match status" value="1"/>
</dbReference>
<evidence type="ECO:0000256" key="5">
    <source>
        <dbReference type="ARBA" id="ARBA00023002"/>
    </source>
</evidence>
<dbReference type="RefSeq" id="WP_015360318.1">
    <property type="nucleotide sequence ID" value="NZ_CP014672.1"/>
</dbReference>
<dbReference type="Gene3D" id="3.30.360.10">
    <property type="entry name" value="Dihydrodipicolinate Reductase, domain 2"/>
    <property type="match status" value="1"/>
</dbReference>
<comment type="similarity">
    <text evidence="7">Belongs to the NAGSA dehydrogenase family. Type 1 subfamily.</text>
</comment>
<dbReference type="PROSITE" id="PS01224">
    <property type="entry name" value="ARGC"/>
    <property type="match status" value="1"/>
</dbReference>
<dbReference type="GO" id="GO:0006526">
    <property type="term" value="P:L-arginine biosynthetic process"/>
    <property type="evidence" value="ECO:0007669"/>
    <property type="project" value="UniProtKB-UniRule"/>
</dbReference>
<dbReference type="GO" id="GO:0070401">
    <property type="term" value="F:NADP+ binding"/>
    <property type="evidence" value="ECO:0007669"/>
    <property type="project" value="InterPro"/>
</dbReference>
<feature type="domain" description="Semialdehyde dehydrogenase NAD-binding" evidence="9">
    <location>
        <begin position="3"/>
        <end position="142"/>
    </location>
</feature>
<dbReference type="UniPathway" id="UPA00068">
    <property type="reaction ID" value="UER00108"/>
</dbReference>
<keyword evidence="7" id="KW-0963">Cytoplasm</keyword>
<evidence type="ECO:0000256" key="7">
    <source>
        <dbReference type="HAMAP-Rule" id="MF_00150"/>
    </source>
</evidence>
<evidence type="ECO:0000313" key="10">
    <source>
        <dbReference type="EMBL" id="ANW99866.1"/>
    </source>
</evidence>
<dbReference type="Pfam" id="PF01118">
    <property type="entry name" value="Semialdhyde_dh"/>
    <property type="match status" value="1"/>
</dbReference>
<sequence length="347" mass="38381">MFRIAIIGATGYVGTEIVRLLVQHPEAEISAVASRSFAGQSFSDVYPNLKNIFNLSLSGLELDEICENADIVITALPHDASRDVIPELIKRGKRVIDHSAAFRFRDKTVYESWYKTNHGMEELLDKAVYGLPEIYREKIATSVLVANPGCYPTCTVLALAPLVKNKLVQLDSIIVDAASGMSGAGRKSELAYSFCEIDENFKAYGVTNHRHTPEIEQELSALAGEKVVISFTPHLVPMKRGMMCTSYLKLTHSNWSAESLYELYREYYKGEFFVRVLEPGILPETKNVSGSNFVDISVNYDKRTNRAIVISALDNLGKGAAGQAVQCMNIMLGLDETTGLCSPAFYL</sequence>
<evidence type="ECO:0000256" key="4">
    <source>
        <dbReference type="ARBA" id="ARBA00022857"/>
    </source>
</evidence>
<dbReference type="SUPFAM" id="SSF55347">
    <property type="entry name" value="Glyceraldehyde-3-phosphate dehydrogenase-like, C-terminal domain"/>
    <property type="match status" value="1"/>
</dbReference>
<evidence type="ECO:0000256" key="3">
    <source>
        <dbReference type="ARBA" id="ARBA00022605"/>
    </source>
</evidence>
<reference evidence="10 11" key="1">
    <citation type="submission" date="2016-02" db="EMBL/GenBank/DDBJ databases">
        <title>Comparison of Clostridium stercorarium subspecies using comparative genomics and transcriptomics.</title>
        <authorList>
            <person name="Schellenberg J."/>
            <person name="Thallinger G."/>
            <person name="Levin D.B."/>
            <person name="Zhang X."/>
            <person name="Alvare G."/>
            <person name="Fristensky B."/>
            <person name="Sparling R."/>
        </authorList>
    </citation>
    <scope>NUCLEOTIDE SEQUENCE [LARGE SCALE GENOMIC DNA]</scope>
    <source>
        <strain evidence="10 11">DSM 2910</strain>
    </source>
</reference>
<evidence type="ECO:0000256" key="6">
    <source>
        <dbReference type="ARBA" id="ARBA00050557"/>
    </source>
</evidence>
<comment type="catalytic activity">
    <reaction evidence="6 7">
        <text>N-acetyl-L-glutamate 5-semialdehyde + phosphate + NADP(+) = N-acetyl-L-glutamyl 5-phosphate + NADPH + H(+)</text>
        <dbReference type="Rhea" id="RHEA:21588"/>
        <dbReference type="ChEBI" id="CHEBI:15378"/>
        <dbReference type="ChEBI" id="CHEBI:29123"/>
        <dbReference type="ChEBI" id="CHEBI:43474"/>
        <dbReference type="ChEBI" id="CHEBI:57783"/>
        <dbReference type="ChEBI" id="CHEBI:57936"/>
        <dbReference type="ChEBI" id="CHEBI:58349"/>
        <dbReference type="EC" id="1.2.1.38"/>
    </reaction>
</comment>
<organism evidence="10 11">
    <name type="scientific">Thermoclostridium stercorarium subsp. thermolacticum DSM 2910</name>
    <dbReference type="NCBI Taxonomy" id="1121336"/>
    <lineage>
        <taxon>Bacteria</taxon>
        <taxon>Bacillati</taxon>
        <taxon>Bacillota</taxon>
        <taxon>Clostridia</taxon>
        <taxon>Eubacteriales</taxon>
        <taxon>Oscillospiraceae</taxon>
        <taxon>Thermoclostridium</taxon>
    </lineage>
</organism>
<dbReference type="InterPro" id="IPR036291">
    <property type="entry name" value="NAD(P)-bd_dom_sf"/>
</dbReference>
<gene>
    <name evidence="7 10" type="primary">argC</name>
    <name evidence="10" type="ORF">CSTERTH_12905</name>
</gene>
<dbReference type="GO" id="GO:0003942">
    <property type="term" value="F:N-acetyl-gamma-glutamyl-phosphate reductase activity"/>
    <property type="evidence" value="ECO:0007669"/>
    <property type="project" value="UniProtKB-UniRule"/>
</dbReference>
<keyword evidence="3 7" id="KW-0028">Amino-acid biosynthesis</keyword>
<dbReference type="FunFam" id="3.30.360.10:FF:000014">
    <property type="entry name" value="N-acetyl-gamma-glutamyl-phosphate reductase"/>
    <property type="match status" value="1"/>
</dbReference>
<dbReference type="InterPro" id="IPR023013">
    <property type="entry name" value="AGPR_AS"/>
</dbReference>
<dbReference type="EMBL" id="CP014672">
    <property type="protein sequence ID" value="ANW99866.1"/>
    <property type="molecule type" value="Genomic_DNA"/>
</dbReference>
<comment type="function">
    <text evidence="7">Catalyzes the NADPH-dependent reduction of N-acetyl-5-glutamyl phosphate to yield N-acetyl-L-glutamate 5-semialdehyde.</text>
</comment>
<dbReference type="NCBIfam" id="TIGR01850">
    <property type="entry name" value="argC"/>
    <property type="match status" value="1"/>
</dbReference>
<protein>
    <recommendedName>
        <fullName evidence="7">N-acetyl-gamma-glutamyl-phosphate reductase</fullName>
        <shortName evidence="7">AGPR</shortName>
        <ecNumber evidence="7">1.2.1.38</ecNumber>
    </recommendedName>
    <alternativeName>
        <fullName evidence="7">N-acetyl-glutamate semialdehyde dehydrogenase</fullName>
        <shortName evidence="7">NAGSA dehydrogenase</shortName>
    </alternativeName>
</protein>
<dbReference type="InterPro" id="IPR058924">
    <property type="entry name" value="AGPR_dimerisation_dom"/>
</dbReference>
<dbReference type="Gene3D" id="3.40.50.720">
    <property type="entry name" value="NAD(P)-binding Rossmann-like Domain"/>
    <property type="match status" value="1"/>
</dbReference>
<keyword evidence="2 7" id="KW-0055">Arginine biosynthesis</keyword>
<dbReference type="PANTHER" id="PTHR32338:SF10">
    <property type="entry name" value="N-ACETYL-GAMMA-GLUTAMYL-PHOSPHATE REDUCTASE, CHLOROPLASTIC-RELATED"/>
    <property type="match status" value="1"/>
</dbReference>
<dbReference type="OrthoDB" id="9801289at2"/>
<evidence type="ECO:0000259" key="9">
    <source>
        <dbReference type="SMART" id="SM00859"/>
    </source>
</evidence>
<dbReference type="HAMAP" id="MF_00150">
    <property type="entry name" value="ArgC_type1"/>
    <property type="match status" value="1"/>
</dbReference>
<evidence type="ECO:0000256" key="2">
    <source>
        <dbReference type="ARBA" id="ARBA00022571"/>
    </source>
</evidence>
<dbReference type="Pfam" id="PF22698">
    <property type="entry name" value="Semialdhyde_dhC_1"/>
    <property type="match status" value="1"/>
</dbReference>
<dbReference type="CDD" id="cd23934">
    <property type="entry name" value="AGPR_1_C"/>
    <property type="match status" value="1"/>
</dbReference>
<dbReference type="CDD" id="cd17895">
    <property type="entry name" value="AGPR_1_N"/>
    <property type="match status" value="1"/>
</dbReference>
<dbReference type="AlphaFoldDB" id="A0A1B1YGG6"/>
<name>A0A1B1YGG6_THEST</name>
<feature type="active site" evidence="7 8">
    <location>
        <position position="150"/>
    </location>
</feature>
<dbReference type="GO" id="GO:0005737">
    <property type="term" value="C:cytoplasm"/>
    <property type="evidence" value="ECO:0007669"/>
    <property type="project" value="UniProtKB-SubCell"/>
</dbReference>
<accession>A0A1B1YGG6</accession>
<dbReference type="InterPro" id="IPR000706">
    <property type="entry name" value="AGPR_type-1"/>
</dbReference>
<comment type="subcellular location">
    <subcellularLocation>
        <location evidence="7">Cytoplasm</location>
    </subcellularLocation>
</comment>
<dbReference type="EC" id="1.2.1.38" evidence="7"/>
<dbReference type="Proteomes" id="UP000092971">
    <property type="component" value="Chromosome"/>
</dbReference>
<dbReference type="InterPro" id="IPR000534">
    <property type="entry name" value="Semialdehyde_DH_NAD-bd"/>
</dbReference>
<evidence type="ECO:0000256" key="8">
    <source>
        <dbReference type="PROSITE-ProRule" id="PRU10010"/>
    </source>
</evidence>
<evidence type="ECO:0000256" key="1">
    <source>
        <dbReference type="ARBA" id="ARBA00004862"/>
    </source>
</evidence>
<evidence type="ECO:0000313" key="11">
    <source>
        <dbReference type="Proteomes" id="UP000092971"/>
    </source>
</evidence>
<dbReference type="SMART" id="SM00859">
    <property type="entry name" value="Semialdhyde_dh"/>
    <property type="match status" value="1"/>
</dbReference>
<proteinExistence type="inferred from homology"/>
<dbReference type="PANTHER" id="PTHR32338">
    <property type="entry name" value="N-ACETYL-GAMMA-GLUTAMYL-PHOSPHATE REDUCTASE, CHLOROPLASTIC-RELATED-RELATED"/>
    <property type="match status" value="1"/>
</dbReference>
<comment type="pathway">
    <text evidence="1 7">Amino-acid biosynthesis; L-arginine biosynthesis; N(2)-acetyl-L-ornithine from L-glutamate: step 3/4.</text>
</comment>